<protein>
    <submittedName>
        <fullName evidence="1">Uncharacterized protein</fullName>
    </submittedName>
</protein>
<dbReference type="EMBL" id="JH000778">
    <property type="protein sequence ID" value="EGW06674.1"/>
    <property type="molecule type" value="Genomic_DNA"/>
</dbReference>
<dbReference type="AlphaFoldDB" id="G3HVJ7"/>
<accession>G3HVJ7</accession>
<sequence>MRKDTYFKPLKCVHKACSFHSKCLDQGNKARVQSKTWFQKLRQSDNENIS</sequence>
<evidence type="ECO:0000313" key="1">
    <source>
        <dbReference type="EMBL" id="EGW06674.1"/>
    </source>
</evidence>
<organism evidence="1 2">
    <name type="scientific">Cricetulus griseus</name>
    <name type="common">Chinese hamster</name>
    <name type="synonym">Cricetulus barabensis griseus</name>
    <dbReference type="NCBI Taxonomy" id="10029"/>
    <lineage>
        <taxon>Eukaryota</taxon>
        <taxon>Metazoa</taxon>
        <taxon>Chordata</taxon>
        <taxon>Craniata</taxon>
        <taxon>Vertebrata</taxon>
        <taxon>Euteleostomi</taxon>
        <taxon>Mammalia</taxon>
        <taxon>Eutheria</taxon>
        <taxon>Euarchontoglires</taxon>
        <taxon>Glires</taxon>
        <taxon>Rodentia</taxon>
        <taxon>Myomorpha</taxon>
        <taxon>Muroidea</taxon>
        <taxon>Cricetidae</taxon>
        <taxon>Cricetinae</taxon>
        <taxon>Cricetulus</taxon>
    </lineage>
</organism>
<dbReference type="Proteomes" id="UP000001075">
    <property type="component" value="Unassembled WGS sequence"/>
</dbReference>
<reference evidence="2" key="1">
    <citation type="journal article" date="2011" name="Nat. Biotechnol.">
        <title>The genomic sequence of the Chinese hamster ovary (CHO)-K1 cell line.</title>
        <authorList>
            <person name="Xu X."/>
            <person name="Nagarajan H."/>
            <person name="Lewis N.E."/>
            <person name="Pan S."/>
            <person name="Cai Z."/>
            <person name="Liu X."/>
            <person name="Chen W."/>
            <person name="Xie M."/>
            <person name="Wang W."/>
            <person name="Hammond S."/>
            <person name="Andersen M.R."/>
            <person name="Neff N."/>
            <person name="Passarelli B."/>
            <person name="Koh W."/>
            <person name="Fan H.C."/>
            <person name="Wang J."/>
            <person name="Gui Y."/>
            <person name="Lee K.H."/>
            <person name="Betenbaugh M.J."/>
            <person name="Quake S.R."/>
            <person name="Famili I."/>
            <person name="Palsson B.O."/>
            <person name="Wang J."/>
        </authorList>
    </citation>
    <scope>NUCLEOTIDE SEQUENCE [LARGE SCALE GENOMIC DNA]</scope>
    <source>
        <strain evidence="2">CHO K1 cell line</strain>
    </source>
</reference>
<gene>
    <name evidence="1" type="ORF">I79_014986</name>
</gene>
<evidence type="ECO:0000313" key="2">
    <source>
        <dbReference type="Proteomes" id="UP000001075"/>
    </source>
</evidence>
<dbReference type="InParanoid" id="G3HVJ7"/>
<proteinExistence type="predicted"/>
<name>G3HVJ7_CRIGR</name>